<keyword evidence="10" id="KW-0812">Transmembrane</keyword>
<protein>
    <recommendedName>
        <fullName evidence="2">histidine kinase</fullName>
        <ecNumber evidence="2">2.7.13.3</ecNumber>
    </recommendedName>
</protein>
<keyword evidence="10" id="KW-0472">Membrane</keyword>
<sequence length="305" mass="32290">METERPAWRSRAWITAVTVLVFLALVLTTTGFANPVSAWATFAAAAGFTVAVISWTLIRTSEQRRHYEDELAAWAAERATQGERLRIARELHDLASHGLGLITVRAGAARTVPGPEGEAERVTALADIEHISRQATTELRRMLAVLRSPGPAPLRPGDTLADLPAIVTAANAAGVTTALAVDESGDMSPGVQLTVCAVVREALNNTLRHAGPTHARVEVHRDRETVVVTVRDEGPRPGWQPRPGAGHGLHGLRERLNALAGALDAEATGSGWLLVARIPESATSPRQPHPLASPAGEAKANGAEA</sequence>
<feature type="domain" description="Histidine kinase/HSP90-like ATPase" evidence="12">
    <location>
        <begin position="193"/>
        <end position="278"/>
    </location>
</feature>
<dbReference type="Gene3D" id="3.30.565.10">
    <property type="entry name" value="Histidine kinase-like ATPase, C-terminal domain"/>
    <property type="match status" value="1"/>
</dbReference>
<dbReference type="Pfam" id="PF13581">
    <property type="entry name" value="HATPase_c_2"/>
    <property type="match status" value="1"/>
</dbReference>
<proteinExistence type="predicted"/>
<evidence type="ECO:0000256" key="7">
    <source>
        <dbReference type="ARBA" id="ARBA00022840"/>
    </source>
</evidence>
<evidence type="ECO:0000313" key="14">
    <source>
        <dbReference type="Proteomes" id="UP000637628"/>
    </source>
</evidence>
<evidence type="ECO:0000259" key="12">
    <source>
        <dbReference type="Pfam" id="PF13581"/>
    </source>
</evidence>
<keyword evidence="3" id="KW-0597">Phosphoprotein</keyword>
<keyword evidence="4" id="KW-0808">Transferase</keyword>
<evidence type="ECO:0000256" key="4">
    <source>
        <dbReference type="ARBA" id="ARBA00022679"/>
    </source>
</evidence>
<dbReference type="Pfam" id="PF07730">
    <property type="entry name" value="HisKA_3"/>
    <property type="match status" value="1"/>
</dbReference>
<evidence type="ECO:0000256" key="2">
    <source>
        <dbReference type="ARBA" id="ARBA00012438"/>
    </source>
</evidence>
<dbReference type="Gene3D" id="1.20.5.1930">
    <property type="match status" value="1"/>
</dbReference>
<dbReference type="InterPro" id="IPR036890">
    <property type="entry name" value="HATPase_C_sf"/>
</dbReference>
<dbReference type="EMBL" id="BOML01000034">
    <property type="protein sequence ID" value="GIE02800.1"/>
    <property type="molecule type" value="Genomic_DNA"/>
</dbReference>
<evidence type="ECO:0000256" key="5">
    <source>
        <dbReference type="ARBA" id="ARBA00022741"/>
    </source>
</evidence>
<reference evidence="13 14" key="1">
    <citation type="submission" date="2021-01" db="EMBL/GenBank/DDBJ databases">
        <title>Whole genome shotgun sequence of Actinoplanes durhamensis NBRC 14914.</title>
        <authorList>
            <person name="Komaki H."/>
            <person name="Tamura T."/>
        </authorList>
    </citation>
    <scope>NUCLEOTIDE SEQUENCE [LARGE SCALE GENOMIC DNA]</scope>
    <source>
        <strain evidence="13 14">NBRC 14914</strain>
    </source>
</reference>
<keyword evidence="8" id="KW-0902">Two-component regulatory system</keyword>
<dbReference type="Proteomes" id="UP000637628">
    <property type="component" value="Unassembled WGS sequence"/>
</dbReference>
<keyword evidence="14" id="KW-1185">Reference proteome</keyword>
<evidence type="ECO:0000256" key="1">
    <source>
        <dbReference type="ARBA" id="ARBA00000085"/>
    </source>
</evidence>
<accession>A0ABQ3YZ50</accession>
<dbReference type="EC" id="2.7.13.3" evidence="2"/>
<dbReference type="InterPro" id="IPR011712">
    <property type="entry name" value="Sig_transdc_His_kin_sub3_dim/P"/>
</dbReference>
<keyword evidence="10" id="KW-1133">Transmembrane helix</keyword>
<dbReference type="PANTHER" id="PTHR24421">
    <property type="entry name" value="NITRATE/NITRITE SENSOR PROTEIN NARX-RELATED"/>
    <property type="match status" value="1"/>
</dbReference>
<organism evidence="13 14">
    <name type="scientific">Paractinoplanes durhamensis</name>
    <dbReference type="NCBI Taxonomy" id="113563"/>
    <lineage>
        <taxon>Bacteria</taxon>
        <taxon>Bacillati</taxon>
        <taxon>Actinomycetota</taxon>
        <taxon>Actinomycetes</taxon>
        <taxon>Micromonosporales</taxon>
        <taxon>Micromonosporaceae</taxon>
        <taxon>Paractinoplanes</taxon>
    </lineage>
</organism>
<evidence type="ECO:0000256" key="3">
    <source>
        <dbReference type="ARBA" id="ARBA00022553"/>
    </source>
</evidence>
<feature type="domain" description="Signal transduction histidine kinase subgroup 3 dimerisation and phosphoacceptor" evidence="11">
    <location>
        <begin position="83"/>
        <end position="149"/>
    </location>
</feature>
<feature type="transmembrane region" description="Helical" evidence="10">
    <location>
        <begin position="39"/>
        <end position="58"/>
    </location>
</feature>
<feature type="transmembrane region" description="Helical" evidence="10">
    <location>
        <begin position="12"/>
        <end position="33"/>
    </location>
</feature>
<comment type="catalytic activity">
    <reaction evidence="1">
        <text>ATP + protein L-histidine = ADP + protein N-phospho-L-histidine.</text>
        <dbReference type="EC" id="2.7.13.3"/>
    </reaction>
</comment>
<dbReference type="CDD" id="cd16917">
    <property type="entry name" value="HATPase_UhpB-NarQ-NarX-like"/>
    <property type="match status" value="1"/>
</dbReference>
<gene>
    <name evidence="13" type="ORF">Adu01nite_41500</name>
</gene>
<evidence type="ECO:0000256" key="10">
    <source>
        <dbReference type="SAM" id="Phobius"/>
    </source>
</evidence>
<evidence type="ECO:0000256" key="8">
    <source>
        <dbReference type="ARBA" id="ARBA00023012"/>
    </source>
</evidence>
<dbReference type="InterPro" id="IPR003594">
    <property type="entry name" value="HATPase_dom"/>
</dbReference>
<evidence type="ECO:0000256" key="9">
    <source>
        <dbReference type="SAM" id="MobiDB-lite"/>
    </source>
</evidence>
<keyword evidence="6" id="KW-0418">Kinase</keyword>
<keyword evidence="7" id="KW-0067">ATP-binding</keyword>
<dbReference type="InterPro" id="IPR050482">
    <property type="entry name" value="Sensor_HK_TwoCompSys"/>
</dbReference>
<dbReference type="RefSeq" id="WP_203728535.1">
    <property type="nucleotide sequence ID" value="NZ_BAAATX010000013.1"/>
</dbReference>
<comment type="caution">
    <text evidence="13">The sequence shown here is derived from an EMBL/GenBank/DDBJ whole genome shotgun (WGS) entry which is preliminary data.</text>
</comment>
<evidence type="ECO:0000259" key="11">
    <source>
        <dbReference type="Pfam" id="PF07730"/>
    </source>
</evidence>
<keyword evidence="5" id="KW-0547">Nucleotide-binding</keyword>
<dbReference type="PANTHER" id="PTHR24421:SF10">
    <property type="entry name" value="NITRATE_NITRITE SENSOR PROTEIN NARQ"/>
    <property type="match status" value="1"/>
</dbReference>
<evidence type="ECO:0000256" key="6">
    <source>
        <dbReference type="ARBA" id="ARBA00022777"/>
    </source>
</evidence>
<feature type="region of interest" description="Disordered" evidence="9">
    <location>
        <begin position="281"/>
        <end position="305"/>
    </location>
</feature>
<name>A0ABQ3YZ50_9ACTN</name>
<evidence type="ECO:0000313" key="13">
    <source>
        <dbReference type="EMBL" id="GIE02800.1"/>
    </source>
</evidence>
<dbReference type="SUPFAM" id="SSF55874">
    <property type="entry name" value="ATPase domain of HSP90 chaperone/DNA topoisomerase II/histidine kinase"/>
    <property type="match status" value="1"/>
</dbReference>